<protein>
    <submittedName>
        <fullName evidence="1">Uncharacterized protein</fullName>
    </submittedName>
</protein>
<dbReference type="OrthoDB" id="881447at2"/>
<accession>A0A4Z0PRH5</accession>
<dbReference type="Proteomes" id="UP000297739">
    <property type="component" value="Unassembled WGS sequence"/>
</dbReference>
<reference evidence="1 2" key="1">
    <citation type="submission" date="2019-04" db="EMBL/GenBank/DDBJ databases">
        <authorList>
            <person name="Feng G."/>
            <person name="Zhang J."/>
            <person name="Zhu H."/>
        </authorList>
    </citation>
    <scope>NUCLEOTIDE SEQUENCE [LARGE SCALE GENOMIC DNA]</scope>
    <source>
        <strain evidence="1 2">JCM 17223</strain>
    </source>
</reference>
<dbReference type="EMBL" id="SRLD01000001">
    <property type="protein sequence ID" value="TGE20115.1"/>
    <property type="molecule type" value="Genomic_DNA"/>
</dbReference>
<dbReference type="RefSeq" id="WP_135495790.1">
    <property type="nucleotide sequence ID" value="NZ_SRLD01000001.1"/>
</dbReference>
<comment type="caution">
    <text evidence="1">The sequence shown here is derived from an EMBL/GenBank/DDBJ whole genome shotgun (WGS) entry which is preliminary data.</text>
</comment>
<name>A0A4Z0PRH5_9BACT</name>
<sequence>MALDLSILTTQAECGEVLDDLTAELASYQNRDTNLDYADTRSEQVKAKVKALLAGVEAEITAFTTILATADLPENVRKQNETKLRRATFRRANLNDQGSARSNAERFLAAVDAEQVDAQVAVLTSAQTKVTERRATLAA</sequence>
<organism evidence="1 2">
    <name type="scientific">Hymenobacter elongatus</name>
    <dbReference type="NCBI Taxonomy" id="877208"/>
    <lineage>
        <taxon>Bacteria</taxon>
        <taxon>Pseudomonadati</taxon>
        <taxon>Bacteroidota</taxon>
        <taxon>Cytophagia</taxon>
        <taxon>Cytophagales</taxon>
        <taxon>Hymenobacteraceae</taxon>
        <taxon>Hymenobacter</taxon>
    </lineage>
</organism>
<proteinExistence type="predicted"/>
<evidence type="ECO:0000313" key="1">
    <source>
        <dbReference type="EMBL" id="TGE20115.1"/>
    </source>
</evidence>
<evidence type="ECO:0000313" key="2">
    <source>
        <dbReference type="Proteomes" id="UP000297739"/>
    </source>
</evidence>
<keyword evidence="2" id="KW-1185">Reference proteome</keyword>
<dbReference type="AlphaFoldDB" id="A0A4Z0PRH5"/>
<gene>
    <name evidence="1" type="ORF">E5J99_00670</name>
</gene>